<name>A0A6F8ZEE4_9FIRM</name>
<gene>
    <name evidence="2" type="ORF">R50_0507</name>
</gene>
<dbReference type="Proteomes" id="UP000503399">
    <property type="component" value="Chromosome"/>
</dbReference>
<evidence type="ECO:0000256" key="1">
    <source>
        <dbReference type="SAM" id="Coils"/>
    </source>
</evidence>
<dbReference type="EMBL" id="LR778114">
    <property type="protein sequence ID" value="CAB1128013.1"/>
    <property type="molecule type" value="Genomic_DNA"/>
</dbReference>
<protein>
    <recommendedName>
        <fullName evidence="4">Flagellar FliJ protein</fullName>
    </recommendedName>
</protein>
<keyword evidence="1" id="KW-0175">Coiled coil</keyword>
<dbReference type="KEGG" id="hfv:R50_0507"/>
<evidence type="ECO:0008006" key="4">
    <source>
        <dbReference type="Google" id="ProtNLM"/>
    </source>
</evidence>
<dbReference type="AlphaFoldDB" id="A0A6F8ZEE4"/>
<sequence>MMGPKGKAAALAALWDARVAEAEAALVAARAEQQRLQAEVARLVRQLPGGPQAGGLTTVEALWGAVRWAGRIHTEVSRREMEELEISRRIRELQGKLVEARRRREVLQRWLDRQARQTLRARQRLLARNQEETAAARFRRG</sequence>
<evidence type="ECO:0000313" key="2">
    <source>
        <dbReference type="EMBL" id="CAB1128013.1"/>
    </source>
</evidence>
<keyword evidence="3" id="KW-1185">Reference proteome</keyword>
<feature type="coiled-coil region" evidence="1">
    <location>
        <begin position="19"/>
        <end position="46"/>
    </location>
</feature>
<evidence type="ECO:0000313" key="3">
    <source>
        <dbReference type="Proteomes" id="UP000503399"/>
    </source>
</evidence>
<proteinExistence type="predicted"/>
<reference evidence="2 3" key="1">
    <citation type="submission" date="2020-02" db="EMBL/GenBank/DDBJ databases">
        <authorList>
            <person name="Hogendoorn C."/>
        </authorList>
    </citation>
    <scope>NUCLEOTIDE SEQUENCE [LARGE SCALE GENOMIC DNA]</scope>
    <source>
        <strain evidence="2">R501</strain>
    </source>
</reference>
<accession>A0A6F8ZEE4</accession>
<organism evidence="2 3">
    <name type="scientific">Candidatus Hydrogenisulfobacillus filiaventi</name>
    <dbReference type="NCBI Taxonomy" id="2707344"/>
    <lineage>
        <taxon>Bacteria</taxon>
        <taxon>Bacillati</taxon>
        <taxon>Bacillota</taxon>
        <taxon>Clostridia</taxon>
        <taxon>Eubacteriales</taxon>
        <taxon>Clostridiales Family XVII. Incertae Sedis</taxon>
        <taxon>Candidatus Hydrogenisulfobacillus</taxon>
    </lineage>
</organism>